<reference evidence="1" key="1">
    <citation type="journal article" date="2018" name="DNA Res.">
        <title>Multiple hybrid de novo genome assembly of finger millet, an orphan allotetraploid crop.</title>
        <authorList>
            <person name="Hatakeyama M."/>
            <person name="Aluri S."/>
            <person name="Balachadran M.T."/>
            <person name="Sivarajan S.R."/>
            <person name="Patrignani A."/>
            <person name="Gruter S."/>
            <person name="Poveda L."/>
            <person name="Shimizu-Inatsugi R."/>
            <person name="Baeten J."/>
            <person name="Francoijs K.J."/>
            <person name="Nataraja K.N."/>
            <person name="Reddy Y.A.N."/>
            <person name="Phadnis S."/>
            <person name="Ravikumar R.L."/>
            <person name="Schlapbach R."/>
            <person name="Sreeman S.M."/>
            <person name="Shimizu K.K."/>
        </authorList>
    </citation>
    <scope>NUCLEOTIDE SEQUENCE</scope>
</reference>
<keyword evidence="2" id="KW-1185">Reference proteome</keyword>
<name>A0AAV5EEK3_ELECO</name>
<accession>A0AAV5EEK3</accession>
<dbReference type="InterPro" id="IPR023213">
    <property type="entry name" value="CAT-like_dom_sf"/>
</dbReference>
<evidence type="ECO:0000313" key="1">
    <source>
        <dbReference type="EMBL" id="GJN21080.1"/>
    </source>
</evidence>
<proteinExistence type="predicted"/>
<dbReference type="Gene3D" id="3.30.559.10">
    <property type="entry name" value="Chloramphenicol acetyltransferase-like domain"/>
    <property type="match status" value="1"/>
</dbReference>
<dbReference type="AlphaFoldDB" id="A0AAV5EEK3"/>
<sequence length="111" mass="12415">MDVQVERTFVIPPPPSEPEKVQFTVFDLLAPSYHYTALYAFTPPNPTNDALIAGLTAVLPLFPLLTARLDHNPATDRPFFVTGKGGAGDRKKLLKLYIFSIFLKNKQRPQC</sequence>
<dbReference type="GO" id="GO:0016747">
    <property type="term" value="F:acyltransferase activity, transferring groups other than amino-acyl groups"/>
    <property type="evidence" value="ECO:0007669"/>
    <property type="project" value="UniProtKB-ARBA"/>
</dbReference>
<evidence type="ECO:0000313" key="2">
    <source>
        <dbReference type="Proteomes" id="UP001054889"/>
    </source>
</evidence>
<reference evidence="1" key="2">
    <citation type="submission" date="2021-12" db="EMBL/GenBank/DDBJ databases">
        <title>Resequencing data analysis of finger millet.</title>
        <authorList>
            <person name="Hatakeyama M."/>
            <person name="Aluri S."/>
            <person name="Balachadran M.T."/>
            <person name="Sivarajan S.R."/>
            <person name="Poveda L."/>
            <person name="Shimizu-Inatsugi R."/>
            <person name="Schlapbach R."/>
            <person name="Sreeman S.M."/>
            <person name="Shimizu K.K."/>
        </authorList>
    </citation>
    <scope>NUCLEOTIDE SEQUENCE</scope>
</reference>
<protein>
    <submittedName>
        <fullName evidence="1">Uncharacterized protein</fullName>
    </submittedName>
</protein>
<comment type="caution">
    <text evidence="1">The sequence shown here is derived from an EMBL/GenBank/DDBJ whole genome shotgun (WGS) entry which is preliminary data.</text>
</comment>
<dbReference type="Proteomes" id="UP001054889">
    <property type="component" value="Unassembled WGS sequence"/>
</dbReference>
<dbReference type="EMBL" id="BQKI01000075">
    <property type="protein sequence ID" value="GJN21080.1"/>
    <property type="molecule type" value="Genomic_DNA"/>
</dbReference>
<organism evidence="1 2">
    <name type="scientific">Eleusine coracana subsp. coracana</name>
    <dbReference type="NCBI Taxonomy" id="191504"/>
    <lineage>
        <taxon>Eukaryota</taxon>
        <taxon>Viridiplantae</taxon>
        <taxon>Streptophyta</taxon>
        <taxon>Embryophyta</taxon>
        <taxon>Tracheophyta</taxon>
        <taxon>Spermatophyta</taxon>
        <taxon>Magnoliopsida</taxon>
        <taxon>Liliopsida</taxon>
        <taxon>Poales</taxon>
        <taxon>Poaceae</taxon>
        <taxon>PACMAD clade</taxon>
        <taxon>Chloridoideae</taxon>
        <taxon>Cynodonteae</taxon>
        <taxon>Eleusininae</taxon>
        <taxon>Eleusine</taxon>
    </lineage>
</organism>
<gene>
    <name evidence="1" type="primary">gb08528</name>
    <name evidence="1" type="ORF">PR202_gb08528</name>
</gene>